<dbReference type="EMBL" id="JQEC01000002">
    <property type="protein sequence ID" value="KGJ97557.1"/>
    <property type="molecule type" value="Genomic_DNA"/>
</dbReference>
<dbReference type="InterPro" id="IPR007138">
    <property type="entry name" value="ABM_dom"/>
</dbReference>
<evidence type="ECO:0000313" key="2">
    <source>
        <dbReference type="EMBL" id="KGJ97557.1"/>
    </source>
</evidence>
<dbReference type="OrthoDB" id="9812192at2"/>
<dbReference type="PATRIC" id="fig|28229.3.peg.304"/>
<evidence type="ECO:0000313" key="3">
    <source>
        <dbReference type="Proteomes" id="UP000029868"/>
    </source>
</evidence>
<dbReference type="AlphaFoldDB" id="A0A099L5Z8"/>
<sequence length="113" mass="13424">MKPLTILVTNWVKPGCEDAYQKLLSPVLDAMRFEPTFINTVLHQDIDDPSRFMLYETWTDRDDFFNVQRYKSYRTEYERALPDLLRAPREIASFIPIRSDFTFMHNLGVNNDT</sequence>
<gene>
    <name evidence="2" type="ORF">GAB14E_1146</name>
</gene>
<keyword evidence="2" id="KW-0560">Oxidoreductase</keyword>
<dbReference type="SUPFAM" id="SSF54909">
    <property type="entry name" value="Dimeric alpha+beta barrel"/>
    <property type="match status" value="1"/>
</dbReference>
<name>A0A099L5Z8_COLPS</name>
<organism evidence="2 3">
    <name type="scientific">Colwellia psychrerythraea</name>
    <name type="common">Vibrio psychroerythus</name>
    <dbReference type="NCBI Taxonomy" id="28229"/>
    <lineage>
        <taxon>Bacteria</taxon>
        <taxon>Pseudomonadati</taxon>
        <taxon>Pseudomonadota</taxon>
        <taxon>Gammaproteobacteria</taxon>
        <taxon>Alteromonadales</taxon>
        <taxon>Colwelliaceae</taxon>
        <taxon>Colwellia</taxon>
    </lineage>
</organism>
<comment type="caution">
    <text evidence="2">The sequence shown here is derived from an EMBL/GenBank/DDBJ whole genome shotgun (WGS) entry which is preliminary data.</text>
</comment>
<dbReference type="Proteomes" id="UP000029868">
    <property type="component" value="Unassembled WGS sequence"/>
</dbReference>
<evidence type="ECO:0000259" key="1">
    <source>
        <dbReference type="PROSITE" id="PS51725"/>
    </source>
</evidence>
<dbReference type="InterPro" id="IPR011008">
    <property type="entry name" value="Dimeric_a/b-barrel"/>
</dbReference>
<dbReference type="Pfam" id="PF03992">
    <property type="entry name" value="ABM"/>
    <property type="match status" value="1"/>
</dbReference>
<protein>
    <submittedName>
        <fullName evidence="2">Antibiotic biosynthesis monooxygenase</fullName>
    </submittedName>
</protein>
<accession>A0A099L5Z8</accession>
<dbReference type="RefSeq" id="WP_052093397.1">
    <property type="nucleotide sequence ID" value="NZ_JQEC01000002.1"/>
</dbReference>
<keyword evidence="2" id="KW-0503">Monooxygenase</keyword>
<dbReference type="Gene3D" id="3.30.70.100">
    <property type="match status" value="1"/>
</dbReference>
<dbReference type="PROSITE" id="PS51725">
    <property type="entry name" value="ABM"/>
    <property type="match status" value="1"/>
</dbReference>
<feature type="domain" description="ABM" evidence="1">
    <location>
        <begin position="4"/>
        <end position="94"/>
    </location>
</feature>
<dbReference type="GO" id="GO:0004497">
    <property type="term" value="F:monooxygenase activity"/>
    <property type="evidence" value="ECO:0007669"/>
    <property type="project" value="UniProtKB-KW"/>
</dbReference>
<reference evidence="2 3" key="1">
    <citation type="submission" date="2014-08" db="EMBL/GenBank/DDBJ databases">
        <title>Genomic and Phenotypic Diversity of Colwellia psychrerythraea strains from Disparate Marine Basins.</title>
        <authorList>
            <person name="Techtmann S.M."/>
            <person name="Stelling S.C."/>
            <person name="Utturkar S.M."/>
            <person name="Alshibli N."/>
            <person name="Harris A."/>
            <person name="Brown S.D."/>
            <person name="Hazen T.C."/>
        </authorList>
    </citation>
    <scope>NUCLEOTIDE SEQUENCE [LARGE SCALE GENOMIC DNA]</scope>
    <source>
        <strain evidence="2 3">GAB14E</strain>
    </source>
</reference>
<proteinExistence type="predicted"/>